<accession>A0A4C1WGJ6</accession>
<dbReference type="Proteomes" id="UP000299102">
    <property type="component" value="Unassembled WGS sequence"/>
</dbReference>
<gene>
    <name evidence="1" type="ORF">EVAR_45485_1</name>
</gene>
<evidence type="ECO:0000313" key="2">
    <source>
        <dbReference type="Proteomes" id="UP000299102"/>
    </source>
</evidence>
<protein>
    <submittedName>
        <fullName evidence="1">Uncharacterized protein</fullName>
    </submittedName>
</protein>
<name>A0A4C1WGJ6_EUMVA</name>
<dbReference type="EMBL" id="BGZK01000546">
    <property type="protein sequence ID" value="GBP49509.1"/>
    <property type="molecule type" value="Genomic_DNA"/>
</dbReference>
<sequence>MVTPAEATAGIRDLDTARYGELIYLDAWLLTRVISLVLAFPRAPPAPAPPLLPSPVLPAALHVSAHAAFSPVVYLRILVPSKC</sequence>
<comment type="caution">
    <text evidence="1">The sequence shown here is derived from an EMBL/GenBank/DDBJ whole genome shotgun (WGS) entry which is preliminary data.</text>
</comment>
<reference evidence="1 2" key="1">
    <citation type="journal article" date="2019" name="Commun. Biol.">
        <title>The bagworm genome reveals a unique fibroin gene that provides high tensile strength.</title>
        <authorList>
            <person name="Kono N."/>
            <person name="Nakamura H."/>
            <person name="Ohtoshi R."/>
            <person name="Tomita M."/>
            <person name="Numata K."/>
            <person name="Arakawa K."/>
        </authorList>
    </citation>
    <scope>NUCLEOTIDE SEQUENCE [LARGE SCALE GENOMIC DNA]</scope>
</reference>
<evidence type="ECO:0000313" key="1">
    <source>
        <dbReference type="EMBL" id="GBP49509.1"/>
    </source>
</evidence>
<organism evidence="1 2">
    <name type="scientific">Eumeta variegata</name>
    <name type="common">Bagworm moth</name>
    <name type="synonym">Eumeta japonica</name>
    <dbReference type="NCBI Taxonomy" id="151549"/>
    <lineage>
        <taxon>Eukaryota</taxon>
        <taxon>Metazoa</taxon>
        <taxon>Ecdysozoa</taxon>
        <taxon>Arthropoda</taxon>
        <taxon>Hexapoda</taxon>
        <taxon>Insecta</taxon>
        <taxon>Pterygota</taxon>
        <taxon>Neoptera</taxon>
        <taxon>Endopterygota</taxon>
        <taxon>Lepidoptera</taxon>
        <taxon>Glossata</taxon>
        <taxon>Ditrysia</taxon>
        <taxon>Tineoidea</taxon>
        <taxon>Psychidae</taxon>
        <taxon>Oiketicinae</taxon>
        <taxon>Eumeta</taxon>
    </lineage>
</organism>
<keyword evidence="2" id="KW-1185">Reference proteome</keyword>
<proteinExistence type="predicted"/>
<dbReference type="AlphaFoldDB" id="A0A4C1WGJ6"/>